<proteinExistence type="predicted"/>
<dbReference type="SMART" id="SM00028">
    <property type="entry name" value="TPR"/>
    <property type="match status" value="13"/>
</dbReference>
<dbReference type="Pfam" id="PF13424">
    <property type="entry name" value="TPR_12"/>
    <property type="match status" value="6"/>
</dbReference>
<feature type="repeat" description="TPR" evidence="3">
    <location>
        <begin position="826"/>
        <end position="859"/>
    </location>
</feature>
<evidence type="ECO:0000313" key="5">
    <source>
        <dbReference type="Proteomes" id="UP000663828"/>
    </source>
</evidence>
<feature type="repeat" description="TPR" evidence="3">
    <location>
        <begin position="500"/>
        <end position="533"/>
    </location>
</feature>
<feature type="repeat" description="TPR" evidence="3">
    <location>
        <begin position="668"/>
        <end position="701"/>
    </location>
</feature>
<feature type="repeat" description="TPR" evidence="3">
    <location>
        <begin position="585"/>
        <end position="618"/>
    </location>
</feature>
<evidence type="ECO:0000256" key="2">
    <source>
        <dbReference type="ARBA" id="ARBA00022803"/>
    </source>
</evidence>
<protein>
    <submittedName>
        <fullName evidence="4">Uncharacterized protein</fullName>
    </submittedName>
</protein>
<feature type="repeat" description="TPR" evidence="3">
    <location>
        <begin position="745"/>
        <end position="778"/>
    </location>
</feature>
<dbReference type="Proteomes" id="UP000663828">
    <property type="component" value="Unassembled WGS sequence"/>
</dbReference>
<evidence type="ECO:0000256" key="1">
    <source>
        <dbReference type="ARBA" id="ARBA00022737"/>
    </source>
</evidence>
<dbReference type="PROSITE" id="PS51996">
    <property type="entry name" value="TR_MART"/>
    <property type="match status" value="1"/>
</dbReference>
<sequence length="978" mass="115445">MGNNPSTTIPSSRSVRISNLTAVTNSDGSLISNKEDVTLIWLDKAIDASRTTLREITNFVVLYTELDPCIAYIRSITTERIFLIVSGSFAGQCLEQIHDLEQVDSIFIFCMNLTKYKMEFIENKQYSKLVDVFDKEDQLLHSIREELNDLRKQLATYSLYENQKTTRDLSSESASFLWFQIFKDVLLQMPKTEQAKNEMIEQCKRFYRGNNEELQLIKEFEQKYTESDTIYWYTKQCFIYRLCNKALRTEDIELLYIFRYYIQDLCKRLAVEYESYRIEREKEPIVKLYRGLKLTKDELARFQANIGSLISTNGFLSTSRNYDLALQFAVKKSTRTVDVSPTLFIIEADTRIPHAIFADISSLSVYPDEEEVLFDIDCAFKIMEVYFDDENSVWIIKMKLTDEARQVVETYIEANRREMEKGNIFLIFGLLLTEMGQYDEAQYYFESLLTSNTVDDKISLYTNIGRAKYLKGLYSNALKDFKVVYDLQCREKPRNEIDFARTMNNLAMIYMEQKKYDLAFDYLFDAIKIYKRYPDVDKLLVAKTDNVIGVIYTYKHDYNNALKYLFRAMKFYEQNLLTIDHPLMATNYNSIGLVYYHRKDYQQAMEYCLKSLRIREKILPVNHSDIGDSSNNLALIYQKNQEYEQALNLFKRSLDIYSKHPEKNMNIPVCYSNIALLFIDEQKYDEAIEYHLKALKCYQENDADKYREEISDVLDNLGTTYETKGDVEQALKYYKETLQYPKKFVQISYKIGNIYQKQGNYERALDSYLKGLDKSENCTDDLLARLFMSIGLVYHQQNDYEHALDYYKRTLSIFKHSQPSNELELAWLYNNLGCLYTDLDDLHRALKYQEKAYRIRGKSLQSTHPDIGTSLTNLGRIYQKLAHNSQHNDREVQQAYEYYQAALKIRQDSLSVDHPDIAVSHYNLAVIHIDRQDYKRAYEEIRQALDIQRKIYPENHPQLEQTLKVERQITTMLDYCRN</sequence>
<feature type="repeat" description="TPR" evidence="3">
    <location>
        <begin position="784"/>
        <end position="817"/>
    </location>
</feature>
<feature type="repeat" description="TPR" evidence="3">
    <location>
        <begin position="918"/>
        <end position="951"/>
    </location>
</feature>
<reference evidence="4" key="1">
    <citation type="submission" date="2021-02" db="EMBL/GenBank/DDBJ databases">
        <authorList>
            <person name="Nowell W R."/>
        </authorList>
    </citation>
    <scope>NUCLEOTIDE SEQUENCE</scope>
</reference>
<dbReference type="PROSITE" id="PS50293">
    <property type="entry name" value="TPR_REGION"/>
    <property type="match status" value="1"/>
</dbReference>
<dbReference type="SUPFAM" id="SSF48452">
    <property type="entry name" value="TPR-like"/>
    <property type="match status" value="3"/>
</dbReference>
<feature type="repeat" description="TPR" evidence="3">
    <location>
        <begin position="542"/>
        <end position="575"/>
    </location>
</feature>
<name>A0A813Z988_ADIRI</name>
<dbReference type="PANTHER" id="PTHR45641:SF19">
    <property type="entry name" value="NEPHROCYSTIN-3"/>
    <property type="match status" value="1"/>
</dbReference>
<organism evidence="4 5">
    <name type="scientific">Adineta ricciae</name>
    <name type="common">Rotifer</name>
    <dbReference type="NCBI Taxonomy" id="249248"/>
    <lineage>
        <taxon>Eukaryota</taxon>
        <taxon>Metazoa</taxon>
        <taxon>Spiralia</taxon>
        <taxon>Gnathifera</taxon>
        <taxon>Rotifera</taxon>
        <taxon>Eurotatoria</taxon>
        <taxon>Bdelloidea</taxon>
        <taxon>Adinetida</taxon>
        <taxon>Adinetidae</taxon>
        <taxon>Adineta</taxon>
    </lineage>
</organism>
<keyword evidence="2 3" id="KW-0802">TPR repeat</keyword>
<dbReference type="InterPro" id="IPR011990">
    <property type="entry name" value="TPR-like_helical_dom_sf"/>
</dbReference>
<dbReference type="AlphaFoldDB" id="A0A813Z988"/>
<dbReference type="Gene3D" id="3.90.176.10">
    <property type="entry name" value="Toxin ADP-ribosyltransferase, Chain A, domain 1"/>
    <property type="match status" value="1"/>
</dbReference>
<evidence type="ECO:0000256" key="3">
    <source>
        <dbReference type="PROSITE-ProRule" id="PRU00339"/>
    </source>
</evidence>
<dbReference type="InterPro" id="IPR019734">
    <property type="entry name" value="TPR_rpt"/>
</dbReference>
<dbReference type="SUPFAM" id="SSF56399">
    <property type="entry name" value="ADP-ribosylation"/>
    <property type="match status" value="1"/>
</dbReference>
<feature type="repeat" description="TPR" evidence="3">
    <location>
        <begin position="627"/>
        <end position="660"/>
    </location>
</feature>
<feature type="repeat" description="TPR" evidence="3">
    <location>
        <begin position="711"/>
        <end position="744"/>
    </location>
</feature>
<evidence type="ECO:0000313" key="4">
    <source>
        <dbReference type="EMBL" id="CAF0895242.1"/>
    </source>
</evidence>
<keyword evidence="1" id="KW-0677">Repeat</keyword>
<dbReference type="PANTHER" id="PTHR45641">
    <property type="entry name" value="TETRATRICOPEPTIDE REPEAT PROTEIN (AFU_ORTHOLOGUE AFUA_6G03870)"/>
    <property type="match status" value="1"/>
</dbReference>
<dbReference type="Gene3D" id="1.25.40.10">
    <property type="entry name" value="Tetratricopeptide repeat domain"/>
    <property type="match status" value="5"/>
</dbReference>
<accession>A0A813Z988</accession>
<keyword evidence="5" id="KW-1185">Reference proteome</keyword>
<comment type="caution">
    <text evidence="4">The sequence shown here is derived from an EMBL/GenBank/DDBJ whole genome shotgun (WGS) entry which is preliminary data.</text>
</comment>
<dbReference type="PROSITE" id="PS50005">
    <property type="entry name" value="TPR"/>
    <property type="match status" value="10"/>
</dbReference>
<gene>
    <name evidence="4" type="ORF">XAT740_LOCUS7728</name>
</gene>
<dbReference type="EMBL" id="CAJNOR010000375">
    <property type="protein sequence ID" value="CAF0895242.1"/>
    <property type="molecule type" value="Genomic_DNA"/>
</dbReference>